<gene>
    <name evidence="1" type="ORF">MRB53_031208</name>
</gene>
<accession>A0ACC2KNW4</accession>
<dbReference type="EMBL" id="CM056818">
    <property type="protein sequence ID" value="KAJ8622679.1"/>
    <property type="molecule type" value="Genomic_DNA"/>
</dbReference>
<comment type="caution">
    <text evidence="1">The sequence shown here is derived from an EMBL/GenBank/DDBJ whole genome shotgun (WGS) entry which is preliminary data.</text>
</comment>
<dbReference type="Proteomes" id="UP001234297">
    <property type="component" value="Chromosome 10"/>
</dbReference>
<sequence length="353" mass="39470">MVARTPTKEKKMAPVLNPNLLRETVKKVDRCMARLQELQYTVSGGTKVISGVSLSPRSTRGYIKTSLRCKQESLRIRNSAARKSPKGKMPEITAGEWHRMSLPAMLVGETVHEILQASRFAKEVVTAVHNANKTASDGPRTPETDQKKNQPHSISTHMKARRKMEKQGALQLIRSEPDPLSLQRVRSRRINFKTSPPKKQALGKENLLAANRVSPKNRPWAKKTVLFPNPLFSSSPSSQQHKFCKTRSPIIAKSQQTPHKFIIKSPPASAKFQVKIKNPTVTLSPSRRLVPRKKSPLAMTTSKLRQSFSPSRLANRLVSPLKKRISDQKSGGLISGLKQRPPSTPMRVSSRKI</sequence>
<reference evidence="1 2" key="1">
    <citation type="journal article" date="2022" name="Hortic Res">
        <title>A haplotype resolved chromosomal level avocado genome allows analysis of novel avocado genes.</title>
        <authorList>
            <person name="Nath O."/>
            <person name="Fletcher S.J."/>
            <person name="Hayward A."/>
            <person name="Shaw L.M."/>
            <person name="Masouleh A.K."/>
            <person name="Furtado A."/>
            <person name="Henry R.J."/>
            <person name="Mitter N."/>
        </authorList>
    </citation>
    <scope>NUCLEOTIDE SEQUENCE [LARGE SCALE GENOMIC DNA]</scope>
    <source>
        <strain evidence="2">cv. Hass</strain>
    </source>
</reference>
<evidence type="ECO:0000313" key="2">
    <source>
        <dbReference type="Proteomes" id="UP001234297"/>
    </source>
</evidence>
<organism evidence="1 2">
    <name type="scientific">Persea americana</name>
    <name type="common">Avocado</name>
    <dbReference type="NCBI Taxonomy" id="3435"/>
    <lineage>
        <taxon>Eukaryota</taxon>
        <taxon>Viridiplantae</taxon>
        <taxon>Streptophyta</taxon>
        <taxon>Embryophyta</taxon>
        <taxon>Tracheophyta</taxon>
        <taxon>Spermatophyta</taxon>
        <taxon>Magnoliopsida</taxon>
        <taxon>Magnoliidae</taxon>
        <taxon>Laurales</taxon>
        <taxon>Lauraceae</taxon>
        <taxon>Persea</taxon>
    </lineage>
</organism>
<proteinExistence type="predicted"/>
<evidence type="ECO:0000313" key="1">
    <source>
        <dbReference type="EMBL" id="KAJ8622679.1"/>
    </source>
</evidence>
<keyword evidence="2" id="KW-1185">Reference proteome</keyword>
<name>A0ACC2KNW4_PERAE</name>
<protein>
    <submittedName>
        <fullName evidence="1">Uncharacterized protein</fullName>
    </submittedName>
</protein>